<protein>
    <submittedName>
        <fullName evidence="2">Protein kinase domain-containing protein</fullName>
    </submittedName>
</protein>
<reference evidence="2" key="1">
    <citation type="submission" date="2016-11" db="UniProtKB">
        <authorList>
            <consortium name="WormBaseParasite"/>
        </authorList>
    </citation>
    <scope>IDENTIFICATION</scope>
</reference>
<organism evidence="1 2">
    <name type="scientific">Steinernema glaseri</name>
    <dbReference type="NCBI Taxonomy" id="37863"/>
    <lineage>
        <taxon>Eukaryota</taxon>
        <taxon>Metazoa</taxon>
        <taxon>Ecdysozoa</taxon>
        <taxon>Nematoda</taxon>
        <taxon>Chromadorea</taxon>
        <taxon>Rhabditida</taxon>
        <taxon>Tylenchina</taxon>
        <taxon>Panagrolaimomorpha</taxon>
        <taxon>Strongyloidoidea</taxon>
        <taxon>Steinernematidae</taxon>
        <taxon>Steinernema</taxon>
    </lineage>
</organism>
<keyword evidence="1" id="KW-1185">Reference proteome</keyword>
<dbReference type="Proteomes" id="UP000095287">
    <property type="component" value="Unplaced"/>
</dbReference>
<evidence type="ECO:0000313" key="2">
    <source>
        <dbReference type="WBParaSite" id="L893_g17124.t1"/>
    </source>
</evidence>
<sequence length="143" mass="16024">MTRFVIESSRFCCSIKVENNMLKGSLRHISHGETDSLVLQGTGLASTISLPVRLGLLSGQRHGAAEEVGDYIGFFKIIRKHNNTQRVMFRLEWVPTGKTDKYVYAQGAFRNFASIGIVHKDLKNLNHSSCPLLIELFRVGFPS</sequence>
<dbReference type="WBParaSite" id="L893_g17124.t1">
    <property type="protein sequence ID" value="L893_g17124.t1"/>
    <property type="gene ID" value="L893_g17124"/>
</dbReference>
<dbReference type="AlphaFoldDB" id="A0A1I7YJR8"/>
<accession>A0A1I7YJR8</accession>
<name>A0A1I7YJR8_9BILA</name>
<proteinExistence type="predicted"/>
<evidence type="ECO:0000313" key="1">
    <source>
        <dbReference type="Proteomes" id="UP000095287"/>
    </source>
</evidence>